<dbReference type="KEGG" id="rmar:GBA65_22075"/>
<evidence type="ECO:0000313" key="2">
    <source>
        <dbReference type="Proteomes" id="UP000502706"/>
    </source>
</evidence>
<geneLocation type="plasmid" evidence="1 2">
    <name>unnamed1</name>
</geneLocation>
<organism evidence="1 2">
    <name type="scientific">Rubrobacter marinus</name>
    <dbReference type="NCBI Taxonomy" id="2653852"/>
    <lineage>
        <taxon>Bacteria</taxon>
        <taxon>Bacillati</taxon>
        <taxon>Actinomycetota</taxon>
        <taxon>Rubrobacteria</taxon>
        <taxon>Rubrobacterales</taxon>
        <taxon>Rubrobacteraceae</taxon>
        <taxon>Rubrobacter</taxon>
    </lineage>
</organism>
<dbReference type="EMBL" id="CP045122">
    <property type="protein sequence ID" value="QIN81124.1"/>
    <property type="molecule type" value="Genomic_DNA"/>
</dbReference>
<gene>
    <name evidence="1" type="ORF">GBA65_22075</name>
</gene>
<keyword evidence="2" id="KW-1185">Reference proteome</keyword>
<evidence type="ECO:0000313" key="1">
    <source>
        <dbReference type="EMBL" id="QIN81124.1"/>
    </source>
</evidence>
<dbReference type="Proteomes" id="UP000502706">
    <property type="component" value="Plasmid unnamed1"/>
</dbReference>
<keyword evidence="1" id="KW-0614">Plasmid</keyword>
<accession>A0A6G8Q3P8</accession>
<name>A0A6G8Q3P8_9ACTN</name>
<dbReference type="AlphaFoldDB" id="A0A6G8Q3P8"/>
<protein>
    <submittedName>
        <fullName evidence="1">Uncharacterized protein</fullName>
    </submittedName>
</protein>
<dbReference type="RefSeq" id="WP_166398838.1">
    <property type="nucleotide sequence ID" value="NZ_CP045122.1"/>
</dbReference>
<reference evidence="1 2" key="1">
    <citation type="submission" date="2019-10" db="EMBL/GenBank/DDBJ databases">
        <title>Rubrobacter sp nov SCSIO 52915 isolated from a deep-sea sediment in the South China Sea.</title>
        <authorList>
            <person name="Chen R.W."/>
        </authorList>
    </citation>
    <scope>NUCLEOTIDE SEQUENCE [LARGE SCALE GENOMIC DNA]</scope>
    <source>
        <strain evidence="1 2">SCSIO 52915</strain>
        <plasmid evidence="1 2">unnamed1</plasmid>
    </source>
</reference>
<proteinExistence type="predicted"/>
<sequence>MIPPSVRLAGGVRTGAGFYAFPGFLPVVRFDAAERVEVLDEEEALVDEASPSSAEGDEWRLPEWLARRAPGRWTIRVSWHDPEGHARRSETTLVLVGRQIPHDYKRLPAGRYFVESCAPGTGETEGGRDIP</sequence>